<comment type="caution">
    <text evidence="1">The sequence shown here is derived from an EMBL/GenBank/DDBJ whole genome shotgun (WGS) entry which is preliminary data.</text>
</comment>
<accession>W9CQ20</accession>
<sequence>MTKTAIMNHIDAMIQVYVEGDFSAAEQKELKEAFDSAFAQHGDKGAIMTESAFISLLNTKDFLPRTPEGVEAGKIIYASIAYLSTLPFPRYPDGTESPPEGLELNQLERGLQWAIPGGHSHMIAQGGACRERDEMDHLRWIFQSLASITRAEGQSLDDNCSSNHGGDADGDEIFMDLFDVLYTTQDILNLDPSKGVKKEDYRLLAKQFMTEYQIASFSSLTIPTKSFEALVKILLLLQYSSTRSPPRTV</sequence>
<dbReference type="AlphaFoldDB" id="W9CQ20"/>
<dbReference type="Proteomes" id="UP000019487">
    <property type="component" value="Unassembled WGS sequence"/>
</dbReference>
<name>W9CQ20_SCLBF</name>
<dbReference type="HOGENOM" id="CLU_1116305_0_0_1"/>
<dbReference type="EMBL" id="AYSA01000060">
    <property type="protein sequence ID" value="ESZ97931.1"/>
    <property type="molecule type" value="Genomic_DNA"/>
</dbReference>
<protein>
    <submittedName>
        <fullName evidence="1">Uncharacterized protein</fullName>
    </submittedName>
</protein>
<gene>
    <name evidence="1" type="ORF">SBOR_1696</name>
</gene>
<evidence type="ECO:0000313" key="2">
    <source>
        <dbReference type="Proteomes" id="UP000019487"/>
    </source>
</evidence>
<dbReference type="OrthoDB" id="3478278at2759"/>
<evidence type="ECO:0000313" key="1">
    <source>
        <dbReference type="EMBL" id="ESZ97931.1"/>
    </source>
</evidence>
<reference evidence="1 2" key="1">
    <citation type="journal article" date="2014" name="Genome Announc.">
        <title>Draft genome sequence of Sclerotinia borealis, a psychrophilic plant pathogenic fungus.</title>
        <authorList>
            <person name="Mardanov A.V."/>
            <person name="Beletsky A.V."/>
            <person name="Kadnikov V.V."/>
            <person name="Ignatov A.N."/>
            <person name="Ravin N.V."/>
        </authorList>
    </citation>
    <scope>NUCLEOTIDE SEQUENCE [LARGE SCALE GENOMIC DNA]</scope>
    <source>
        <strain evidence="2">F-4157</strain>
    </source>
</reference>
<proteinExistence type="predicted"/>
<keyword evidence="2" id="KW-1185">Reference proteome</keyword>
<organism evidence="1 2">
    <name type="scientific">Sclerotinia borealis (strain F-4128)</name>
    <dbReference type="NCBI Taxonomy" id="1432307"/>
    <lineage>
        <taxon>Eukaryota</taxon>
        <taxon>Fungi</taxon>
        <taxon>Dikarya</taxon>
        <taxon>Ascomycota</taxon>
        <taxon>Pezizomycotina</taxon>
        <taxon>Leotiomycetes</taxon>
        <taxon>Helotiales</taxon>
        <taxon>Sclerotiniaceae</taxon>
        <taxon>Sclerotinia</taxon>
    </lineage>
</organism>
<dbReference type="STRING" id="1432307.W9CQ20"/>